<keyword evidence="2" id="KW-1185">Reference proteome</keyword>
<dbReference type="EMBL" id="CM009290">
    <property type="protein sequence ID" value="RQO86195.1"/>
    <property type="molecule type" value="Genomic_DNA"/>
</dbReference>
<sequence>MRGLYKRSILSLCVWTKWVTDAGFHCTVYFHAISVIVS</sequence>
<accession>A0A3N7EMQ7</accession>
<dbReference type="AlphaFoldDB" id="A0A3N7EMQ7"/>
<reference evidence="1 2" key="1">
    <citation type="journal article" date="2006" name="Science">
        <title>The genome of black cottonwood, Populus trichocarpa (Torr. &amp; Gray).</title>
        <authorList>
            <person name="Tuskan G.A."/>
            <person name="Difazio S."/>
            <person name="Jansson S."/>
            <person name="Bohlmann J."/>
            <person name="Grigoriev I."/>
            <person name="Hellsten U."/>
            <person name="Putnam N."/>
            <person name="Ralph S."/>
            <person name="Rombauts S."/>
            <person name="Salamov A."/>
            <person name="Schein J."/>
            <person name="Sterck L."/>
            <person name="Aerts A."/>
            <person name="Bhalerao R.R."/>
            <person name="Bhalerao R.P."/>
            <person name="Blaudez D."/>
            <person name="Boerjan W."/>
            <person name="Brun A."/>
            <person name="Brunner A."/>
            <person name="Busov V."/>
            <person name="Campbell M."/>
            <person name="Carlson J."/>
            <person name="Chalot M."/>
            <person name="Chapman J."/>
            <person name="Chen G.L."/>
            <person name="Cooper D."/>
            <person name="Coutinho P.M."/>
            <person name="Couturier J."/>
            <person name="Covert S."/>
            <person name="Cronk Q."/>
            <person name="Cunningham R."/>
            <person name="Davis J."/>
            <person name="Degroeve S."/>
            <person name="Dejardin A."/>
            <person name="Depamphilis C."/>
            <person name="Detter J."/>
            <person name="Dirks B."/>
            <person name="Dubchak I."/>
            <person name="Duplessis S."/>
            <person name="Ehlting J."/>
            <person name="Ellis B."/>
            <person name="Gendler K."/>
            <person name="Goodstein D."/>
            <person name="Gribskov M."/>
            <person name="Grimwood J."/>
            <person name="Groover A."/>
            <person name="Gunter L."/>
            <person name="Hamberger B."/>
            <person name="Heinze B."/>
            <person name="Helariutta Y."/>
            <person name="Henrissat B."/>
            <person name="Holligan D."/>
            <person name="Holt R."/>
            <person name="Huang W."/>
            <person name="Islam-Faridi N."/>
            <person name="Jones S."/>
            <person name="Jones-Rhoades M."/>
            <person name="Jorgensen R."/>
            <person name="Joshi C."/>
            <person name="Kangasjarvi J."/>
            <person name="Karlsson J."/>
            <person name="Kelleher C."/>
            <person name="Kirkpatrick R."/>
            <person name="Kirst M."/>
            <person name="Kohler A."/>
            <person name="Kalluri U."/>
            <person name="Larimer F."/>
            <person name="Leebens-Mack J."/>
            <person name="Leple J.C."/>
            <person name="Locascio P."/>
            <person name="Lou Y."/>
            <person name="Lucas S."/>
            <person name="Martin F."/>
            <person name="Montanini B."/>
            <person name="Napoli C."/>
            <person name="Nelson D.R."/>
            <person name="Nelson C."/>
            <person name="Nieminen K."/>
            <person name="Nilsson O."/>
            <person name="Pereda V."/>
            <person name="Peter G."/>
            <person name="Philippe R."/>
            <person name="Pilate G."/>
            <person name="Poliakov A."/>
            <person name="Razumovskaya J."/>
            <person name="Richardson P."/>
            <person name="Rinaldi C."/>
            <person name="Ritland K."/>
            <person name="Rouze P."/>
            <person name="Ryaboy D."/>
            <person name="Schmutz J."/>
            <person name="Schrader J."/>
            <person name="Segerman B."/>
            <person name="Shin H."/>
            <person name="Siddiqui A."/>
            <person name="Sterky F."/>
            <person name="Terry A."/>
            <person name="Tsai C.J."/>
            <person name="Uberbacher E."/>
            <person name="Unneberg P."/>
            <person name="Vahala J."/>
            <person name="Wall K."/>
            <person name="Wessler S."/>
            <person name="Yang G."/>
            <person name="Yin T."/>
            <person name="Douglas C."/>
            <person name="Marra M."/>
            <person name="Sandberg G."/>
            <person name="Van de Peer Y."/>
            <person name="Rokhsar D."/>
        </authorList>
    </citation>
    <scope>NUCLEOTIDE SEQUENCE [LARGE SCALE GENOMIC DNA]</scope>
    <source>
        <strain evidence="2">cv. Nisqually</strain>
    </source>
</reference>
<proteinExistence type="predicted"/>
<name>A0A3N7EMQ7_POPTR</name>
<dbReference type="InParanoid" id="A0A3N7EMQ7"/>
<evidence type="ECO:0000313" key="2">
    <source>
        <dbReference type="Proteomes" id="UP000006729"/>
    </source>
</evidence>
<protein>
    <submittedName>
        <fullName evidence="1">Uncharacterized protein</fullName>
    </submittedName>
</protein>
<evidence type="ECO:0000313" key="1">
    <source>
        <dbReference type="EMBL" id="RQO86195.1"/>
    </source>
</evidence>
<organism evidence="1 2">
    <name type="scientific">Populus trichocarpa</name>
    <name type="common">Western balsam poplar</name>
    <name type="synonym">Populus balsamifera subsp. trichocarpa</name>
    <dbReference type="NCBI Taxonomy" id="3694"/>
    <lineage>
        <taxon>Eukaryota</taxon>
        <taxon>Viridiplantae</taxon>
        <taxon>Streptophyta</taxon>
        <taxon>Embryophyta</taxon>
        <taxon>Tracheophyta</taxon>
        <taxon>Spermatophyta</taxon>
        <taxon>Magnoliopsida</taxon>
        <taxon>eudicotyledons</taxon>
        <taxon>Gunneridae</taxon>
        <taxon>Pentapetalae</taxon>
        <taxon>rosids</taxon>
        <taxon>fabids</taxon>
        <taxon>Malpighiales</taxon>
        <taxon>Salicaceae</taxon>
        <taxon>Saliceae</taxon>
        <taxon>Populus</taxon>
    </lineage>
</organism>
<gene>
    <name evidence="1" type="ORF">POPTR_001G455850</name>
</gene>
<dbReference type="Proteomes" id="UP000006729">
    <property type="component" value="Chromosome 1"/>
</dbReference>